<organism evidence="2 3">
    <name type="scientific">Allomyces macrogynus (strain ATCC 38327)</name>
    <name type="common">Allomyces javanicus var. macrogynus</name>
    <dbReference type="NCBI Taxonomy" id="578462"/>
    <lineage>
        <taxon>Eukaryota</taxon>
        <taxon>Fungi</taxon>
        <taxon>Fungi incertae sedis</taxon>
        <taxon>Blastocladiomycota</taxon>
        <taxon>Blastocladiomycetes</taxon>
        <taxon>Blastocladiales</taxon>
        <taxon>Blastocladiaceae</taxon>
        <taxon>Allomyces</taxon>
    </lineage>
</organism>
<reference evidence="3" key="2">
    <citation type="submission" date="2009-11" db="EMBL/GenBank/DDBJ databases">
        <title>The Genome Sequence of Allomyces macrogynus strain ATCC 38327.</title>
        <authorList>
            <consortium name="The Broad Institute Genome Sequencing Platform"/>
            <person name="Russ C."/>
            <person name="Cuomo C."/>
            <person name="Shea T."/>
            <person name="Young S.K."/>
            <person name="Zeng Q."/>
            <person name="Koehrsen M."/>
            <person name="Haas B."/>
            <person name="Borodovsky M."/>
            <person name="Guigo R."/>
            <person name="Alvarado L."/>
            <person name="Berlin A."/>
            <person name="Borenstein D."/>
            <person name="Chen Z."/>
            <person name="Engels R."/>
            <person name="Freedman E."/>
            <person name="Gellesch M."/>
            <person name="Goldberg J."/>
            <person name="Griggs A."/>
            <person name="Gujja S."/>
            <person name="Heiman D."/>
            <person name="Hepburn T."/>
            <person name="Howarth C."/>
            <person name="Jen D."/>
            <person name="Larson L."/>
            <person name="Lewis B."/>
            <person name="Mehta T."/>
            <person name="Park D."/>
            <person name="Pearson M."/>
            <person name="Roberts A."/>
            <person name="Saif S."/>
            <person name="Shenoy N."/>
            <person name="Sisk P."/>
            <person name="Stolte C."/>
            <person name="Sykes S."/>
            <person name="Walk T."/>
            <person name="White J."/>
            <person name="Yandava C."/>
            <person name="Burger G."/>
            <person name="Gray M.W."/>
            <person name="Holland P.W.H."/>
            <person name="King N."/>
            <person name="Lang F.B.F."/>
            <person name="Roger A.J."/>
            <person name="Ruiz-Trillo I."/>
            <person name="Lander E."/>
            <person name="Nusbaum C."/>
        </authorList>
    </citation>
    <scope>NUCLEOTIDE SEQUENCE [LARGE SCALE GENOMIC DNA]</scope>
    <source>
        <strain evidence="3">ATCC 38327</strain>
    </source>
</reference>
<dbReference type="AlphaFoldDB" id="A0A0L0SPG8"/>
<keyword evidence="3" id="KW-1185">Reference proteome</keyword>
<dbReference type="Proteomes" id="UP000054350">
    <property type="component" value="Unassembled WGS sequence"/>
</dbReference>
<gene>
    <name evidence="2" type="ORF">AMAG_09421</name>
</gene>
<sequence>MSRRAKLAATKSASRNGPGPSSSPSQPPSDPDHSRVVFSWAQPPPDDQPEPSRPSRRRRSLGRDAQPRTLPRPTDANLAWLLRANLDHELLQTKRRPFLPRNLRKTLAHVLTRYQRDGLADAELKSPEEAVVTRTLTRIARSARDAAVGLEWMVVLRWSLVRATDARASSASAVAGVPPPLIKQPELAGCHVITLDPPVCPFCAQRLWREPPFTTKEEALVLAVLVQHLLMCHAQVQVRLVRFGPCAVLSLTLDLTTNDEITPGRVSKPAEIDTIYARRWTTEEAIWRDPKAWTFWRTHFLAVDPPDPVEQYLTRHWNWFTYRFDLHRPRHRRDTGIRLIYFLLDVVNDVFRDLPIEPVPLPAGQDGGPPPPTLPQLRVAFPKFALALLRGNAATRDEVVAAGLVLQHIALIGE</sequence>
<dbReference type="EMBL" id="GG745344">
    <property type="protein sequence ID" value="KNE64398.1"/>
    <property type="molecule type" value="Genomic_DNA"/>
</dbReference>
<name>A0A0L0SPG8_ALLM3</name>
<evidence type="ECO:0000313" key="2">
    <source>
        <dbReference type="EMBL" id="KNE64398.1"/>
    </source>
</evidence>
<proteinExistence type="predicted"/>
<evidence type="ECO:0000313" key="3">
    <source>
        <dbReference type="Proteomes" id="UP000054350"/>
    </source>
</evidence>
<protein>
    <submittedName>
        <fullName evidence="2">Uncharacterized protein</fullName>
    </submittedName>
</protein>
<evidence type="ECO:0000256" key="1">
    <source>
        <dbReference type="SAM" id="MobiDB-lite"/>
    </source>
</evidence>
<reference evidence="2 3" key="1">
    <citation type="submission" date="2009-11" db="EMBL/GenBank/DDBJ databases">
        <title>Annotation of Allomyces macrogynus ATCC 38327.</title>
        <authorList>
            <consortium name="The Broad Institute Genome Sequencing Platform"/>
            <person name="Russ C."/>
            <person name="Cuomo C."/>
            <person name="Burger G."/>
            <person name="Gray M.W."/>
            <person name="Holland P.W.H."/>
            <person name="King N."/>
            <person name="Lang F.B.F."/>
            <person name="Roger A.J."/>
            <person name="Ruiz-Trillo I."/>
            <person name="Young S.K."/>
            <person name="Zeng Q."/>
            <person name="Gargeya S."/>
            <person name="Fitzgerald M."/>
            <person name="Haas B."/>
            <person name="Abouelleil A."/>
            <person name="Alvarado L."/>
            <person name="Arachchi H.M."/>
            <person name="Berlin A."/>
            <person name="Chapman S.B."/>
            <person name="Gearin G."/>
            <person name="Goldberg J."/>
            <person name="Griggs A."/>
            <person name="Gujja S."/>
            <person name="Hansen M."/>
            <person name="Heiman D."/>
            <person name="Howarth C."/>
            <person name="Larimer J."/>
            <person name="Lui A."/>
            <person name="MacDonald P.J.P."/>
            <person name="McCowen C."/>
            <person name="Montmayeur A."/>
            <person name="Murphy C."/>
            <person name="Neiman D."/>
            <person name="Pearson M."/>
            <person name="Priest M."/>
            <person name="Roberts A."/>
            <person name="Saif S."/>
            <person name="Shea T."/>
            <person name="Sisk P."/>
            <person name="Stolte C."/>
            <person name="Sykes S."/>
            <person name="Wortman J."/>
            <person name="Nusbaum C."/>
            <person name="Birren B."/>
        </authorList>
    </citation>
    <scope>NUCLEOTIDE SEQUENCE [LARGE SCALE GENOMIC DNA]</scope>
    <source>
        <strain evidence="2 3">ATCC 38327</strain>
    </source>
</reference>
<dbReference type="OrthoDB" id="10342594at2759"/>
<dbReference type="VEuPathDB" id="FungiDB:AMAG_09421"/>
<accession>A0A0L0SPG8</accession>
<feature type="region of interest" description="Disordered" evidence="1">
    <location>
        <begin position="1"/>
        <end position="72"/>
    </location>
</feature>